<accession>E6QJM5</accession>
<gene>
    <name evidence="1" type="ORF">CARN6_0776</name>
</gene>
<comment type="caution">
    <text evidence="1">The sequence shown here is derived from an EMBL/GenBank/DDBJ whole genome shotgun (WGS) entry which is preliminary data.</text>
</comment>
<reference evidence="1" key="1">
    <citation type="submission" date="2009-10" db="EMBL/GenBank/DDBJ databases">
        <title>Diversity of trophic interactions inside an arsenic-rich microbial ecosystem.</title>
        <authorList>
            <person name="Bertin P.N."/>
            <person name="Heinrich-Salmeron A."/>
            <person name="Pelletier E."/>
            <person name="Goulhen-Chollet F."/>
            <person name="Arsene-Ploetze F."/>
            <person name="Gallien S."/>
            <person name="Calteau A."/>
            <person name="Vallenet D."/>
            <person name="Casiot C."/>
            <person name="Chane-Woon-Ming B."/>
            <person name="Giloteaux L."/>
            <person name="Barakat M."/>
            <person name="Bonnefoy V."/>
            <person name="Bruneel O."/>
            <person name="Chandler M."/>
            <person name="Cleiss J."/>
            <person name="Duran R."/>
            <person name="Elbaz-Poulichet F."/>
            <person name="Fonknechten N."/>
            <person name="Lauga B."/>
            <person name="Mornico D."/>
            <person name="Ortet P."/>
            <person name="Schaeffer C."/>
            <person name="Siguier P."/>
            <person name="Alexander Thil Smith A."/>
            <person name="Van Dorsselaer A."/>
            <person name="Weissenbach J."/>
            <person name="Medigue C."/>
            <person name="Le Paslier D."/>
        </authorList>
    </citation>
    <scope>NUCLEOTIDE SEQUENCE</scope>
</reference>
<protein>
    <submittedName>
        <fullName evidence="1">Uncharacterized protein</fullName>
    </submittedName>
</protein>
<evidence type="ECO:0000313" key="1">
    <source>
        <dbReference type="EMBL" id="CBI07442.1"/>
    </source>
</evidence>
<name>E6QJM5_9ZZZZ</name>
<dbReference type="AlphaFoldDB" id="E6QJM5"/>
<sequence length="55" mass="6146">MNVCWEPPFCKLHNTTYPRETNDIASINPLTDWSCDNRTVAITCANAAAVVYENA</sequence>
<organism evidence="1">
    <name type="scientific">mine drainage metagenome</name>
    <dbReference type="NCBI Taxonomy" id="410659"/>
    <lineage>
        <taxon>unclassified sequences</taxon>
        <taxon>metagenomes</taxon>
        <taxon>ecological metagenomes</taxon>
    </lineage>
</organism>
<dbReference type="EMBL" id="CABQ01000089">
    <property type="protein sequence ID" value="CBI07442.1"/>
    <property type="molecule type" value="Genomic_DNA"/>
</dbReference>
<proteinExistence type="predicted"/>